<dbReference type="InParanoid" id="A0A2P6NZ58"/>
<accession>A0A2P6NZ58</accession>
<organism evidence="2 3">
    <name type="scientific">Planoprotostelium fungivorum</name>
    <dbReference type="NCBI Taxonomy" id="1890364"/>
    <lineage>
        <taxon>Eukaryota</taxon>
        <taxon>Amoebozoa</taxon>
        <taxon>Evosea</taxon>
        <taxon>Variosea</taxon>
        <taxon>Cavosteliida</taxon>
        <taxon>Cavosteliaceae</taxon>
        <taxon>Planoprotostelium</taxon>
    </lineage>
</organism>
<protein>
    <submittedName>
        <fullName evidence="2">Uncharacterized protein</fullName>
    </submittedName>
</protein>
<reference evidence="2 3" key="1">
    <citation type="journal article" date="2018" name="Genome Biol. Evol.">
        <title>Multiple Roots of Fruiting Body Formation in Amoebozoa.</title>
        <authorList>
            <person name="Hillmann F."/>
            <person name="Forbes G."/>
            <person name="Novohradska S."/>
            <person name="Ferling I."/>
            <person name="Riege K."/>
            <person name="Groth M."/>
            <person name="Westermann M."/>
            <person name="Marz M."/>
            <person name="Spaller T."/>
            <person name="Winckler T."/>
            <person name="Schaap P."/>
            <person name="Glockner G."/>
        </authorList>
    </citation>
    <scope>NUCLEOTIDE SEQUENCE [LARGE SCALE GENOMIC DNA]</scope>
    <source>
        <strain evidence="2 3">Jena</strain>
    </source>
</reference>
<gene>
    <name evidence="2" type="ORF">PROFUN_02111</name>
</gene>
<dbReference type="AlphaFoldDB" id="A0A2P6NZ58"/>
<evidence type="ECO:0000256" key="1">
    <source>
        <dbReference type="SAM" id="MobiDB-lite"/>
    </source>
</evidence>
<sequence length="430" mass="48848">MTTTLSRLLEPPSDAPLKCTPNGQLDKKCQETTVSAIACVCNAPRCSGYDERHRLPNNRATGLLLSLGNTGMVYFQEAVSENFPLPPPAYSHNSANQLHTHHIGIVKTCRKPCIHLSRIKPISYIYHNNHRTTNMGNCLGRERNENKELERQRPRSPREERMSSLPIMVNQHSNLMIPSPELSIGKSATDDHEREQEMLRQIISFTARHLIDVSSVPTVTYKDLIAMEKSYGSLHKTIIVPVESCSLFSLPKTSQHHRDETPHNPDIQTELDMVSKLCDSLLTAAVLPIKGSGKIVELDPFSFNLSHDPASKHISQSMNSPHEHRQLKRKVEKADLDADIWQQLRNETFTTQQLQEKMFSEMSQIQSRDEQLRGWISKELQALEAIILHATHLFTQKTSQHGDPSDALYLELLLQERRIIERQLSETKSA</sequence>
<feature type="region of interest" description="Disordered" evidence="1">
    <location>
        <begin position="136"/>
        <end position="163"/>
    </location>
</feature>
<proteinExistence type="predicted"/>
<dbReference type="EMBL" id="MDYQ01000004">
    <property type="protein sequence ID" value="PRP89237.1"/>
    <property type="molecule type" value="Genomic_DNA"/>
</dbReference>
<evidence type="ECO:0000313" key="2">
    <source>
        <dbReference type="EMBL" id="PRP89237.1"/>
    </source>
</evidence>
<name>A0A2P6NZ58_9EUKA</name>
<keyword evidence="3" id="KW-1185">Reference proteome</keyword>
<feature type="compositionally biased region" description="Basic and acidic residues" evidence="1">
    <location>
        <begin position="140"/>
        <end position="162"/>
    </location>
</feature>
<comment type="caution">
    <text evidence="2">The sequence shown here is derived from an EMBL/GenBank/DDBJ whole genome shotgun (WGS) entry which is preliminary data.</text>
</comment>
<evidence type="ECO:0000313" key="3">
    <source>
        <dbReference type="Proteomes" id="UP000241769"/>
    </source>
</evidence>
<dbReference type="Proteomes" id="UP000241769">
    <property type="component" value="Unassembled WGS sequence"/>
</dbReference>